<evidence type="ECO:0000313" key="2">
    <source>
        <dbReference type="EMBL" id="OGK15119.1"/>
    </source>
</evidence>
<accession>A0A1F7G899</accession>
<protein>
    <submittedName>
        <fullName evidence="2">Uncharacterized protein</fullName>
    </submittedName>
</protein>
<gene>
    <name evidence="2" type="ORF">A2774_01580</name>
</gene>
<dbReference type="AlphaFoldDB" id="A0A1F7G899"/>
<keyword evidence="1" id="KW-0175">Coiled coil</keyword>
<name>A0A1F7G899_9BACT</name>
<proteinExistence type="predicted"/>
<sequence length="95" mass="10943">MITDADIKKMKKVFATKDDLKGLGNEIKSVKKDLTSKIDELDEKIDKIYVRLAEDIGNVMIEIKGKNGEIRTHRIQIGEHENRLQKVEHKVFPRG</sequence>
<reference evidence="2 3" key="1">
    <citation type="journal article" date="2016" name="Nat. Commun.">
        <title>Thousands of microbial genomes shed light on interconnected biogeochemical processes in an aquifer system.</title>
        <authorList>
            <person name="Anantharaman K."/>
            <person name="Brown C.T."/>
            <person name="Hug L.A."/>
            <person name="Sharon I."/>
            <person name="Castelle C.J."/>
            <person name="Probst A.J."/>
            <person name="Thomas B.C."/>
            <person name="Singh A."/>
            <person name="Wilkins M.J."/>
            <person name="Karaoz U."/>
            <person name="Brodie E.L."/>
            <person name="Williams K.H."/>
            <person name="Hubbard S.S."/>
            <person name="Banfield J.F."/>
        </authorList>
    </citation>
    <scope>NUCLEOTIDE SEQUENCE [LARGE SCALE GENOMIC DNA]</scope>
</reference>
<feature type="coiled-coil region" evidence="1">
    <location>
        <begin position="31"/>
        <end position="90"/>
    </location>
</feature>
<evidence type="ECO:0000313" key="3">
    <source>
        <dbReference type="Proteomes" id="UP000177208"/>
    </source>
</evidence>
<comment type="caution">
    <text evidence="2">The sequence shown here is derived from an EMBL/GenBank/DDBJ whole genome shotgun (WGS) entry which is preliminary data.</text>
</comment>
<dbReference type="EMBL" id="MFZG01000041">
    <property type="protein sequence ID" value="OGK15119.1"/>
    <property type="molecule type" value="Genomic_DNA"/>
</dbReference>
<evidence type="ECO:0000256" key="1">
    <source>
        <dbReference type="SAM" id="Coils"/>
    </source>
</evidence>
<organism evidence="2 3">
    <name type="scientific">Candidatus Roizmanbacteria bacterium RIFCSPHIGHO2_01_FULL_39_12c</name>
    <dbReference type="NCBI Taxonomy" id="1802031"/>
    <lineage>
        <taxon>Bacteria</taxon>
        <taxon>Candidatus Roizmaniibacteriota</taxon>
    </lineage>
</organism>
<dbReference type="Proteomes" id="UP000177208">
    <property type="component" value="Unassembled WGS sequence"/>
</dbReference>